<dbReference type="GO" id="GO:0004497">
    <property type="term" value="F:monooxygenase activity"/>
    <property type="evidence" value="ECO:0007669"/>
    <property type="project" value="UniProtKB-KW"/>
</dbReference>
<dbReference type="AlphaFoldDB" id="A0A5N8VM72"/>
<dbReference type="Pfam" id="PF19452">
    <property type="entry name" value="DUF5990"/>
    <property type="match status" value="1"/>
</dbReference>
<evidence type="ECO:0000313" key="1">
    <source>
        <dbReference type="EMBL" id="MPY36079.1"/>
    </source>
</evidence>
<accession>A0A5N8VM72</accession>
<protein>
    <submittedName>
        <fullName evidence="1">Monooxygenase</fullName>
    </submittedName>
</protein>
<reference evidence="1 2" key="1">
    <citation type="submission" date="2019-07" db="EMBL/GenBank/DDBJ databases">
        <title>New species of Amycolatopsis and Streptomyces.</title>
        <authorList>
            <person name="Duangmal K."/>
            <person name="Teo W.F.A."/>
            <person name="Lipun K."/>
        </authorList>
    </citation>
    <scope>NUCLEOTIDE SEQUENCE [LARGE SCALE GENOMIC DNA]</scope>
    <source>
        <strain evidence="1 2">NBRC 109810</strain>
    </source>
</reference>
<keyword evidence="1" id="KW-0560">Oxidoreductase</keyword>
<dbReference type="InterPro" id="IPR046032">
    <property type="entry name" value="DUF5990"/>
</dbReference>
<dbReference type="Proteomes" id="UP000325849">
    <property type="component" value="Unassembled WGS sequence"/>
</dbReference>
<dbReference type="EMBL" id="VJZD01000196">
    <property type="protein sequence ID" value="MPY36079.1"/>
    <property type="molecule type" value="Genomic_DNA"/>
</dbReference>
<gene>
    <name evidence="1" type="ORF">FNH09_34070</name>
</gene>
<name>A0A5N8VM72_9ACTN</name>
<sequence>MTDVLIRIEASELPGLDCAPAQGSDQTYSNIHVGVQRRERPTELLALQPGNAPWASWTLECTTIASPTGTDIKGPYVQGRPGGRFIYLSWGTVDDTGTFTMFRRAKLMLDAIPAGTLDAATHSGLLIARLGLTDARGHPLCARVVPPAITWTASSRNEECGPADVR</sequence>
<keyword evidence="1" id="KW-0503">Monooxygenase</keyword>
<evidence type="ECO:0000313" key="2">
    <source>
        <dbReference type="Proteomes" id="UP000325849"/>
    </source>
</evidence>
<organism evidence="1 2">
    <name type="scientific">Streptomyces adustus</name>
    <dbReference type="NCBI Taxonomy" id="1609272"/>
    <lineage>
        <taxon>Bacteria</taxon>
        <taxon>Bacillati</taxon>
        <taxon>Actinomycetota</taxon>
        <taxon>Actinomycetes</taxon>
        <taxon>Kitasatosporales</taxon>
        <taxon>Streptomycetaceae</taxon>
        <taxon>Streptomyces</taxon>
    </lineage>
</organism>
<proteinExistence type="predicted"/>
<dbReference type="RefSeq" id="WP_152893762.1">
    <property type="nucleotide sequence ID" value="NZ_JBHJTU010000029.1"/>
</dbReference>
<comment type="caution">
    <text evidence="1">The sequence shown here is derived from an EMBL/GenBank/DDBJ whole genome shotgun (WGS) entry which is preliminary data.</text>
</comment>
<dbReference type="OrthoDB" id="3783022at2"/>
<keyword evidence="2" id="KW-1185">Reference proteome</keyword>